<evidence type="ECO:0000313" key="1">
    <source>
        <dbReference type="EMBL" id="KAI3746331.1"/>
    </source>
</evidence>
<name>A0ACB9DIM6_ARCLA</name>
<protein>
    <submittedName>
        <fullName evidence="1">Uncharacterized protein</fullName>
    </submittedName>
</protein>
<sequence length="121" mass="14354">MTQMNRQRQVLSKNLFPNNLGRSGITLLSAKNISPFHLTHSFLFYEIYKPLYPHIVPDIKQTHTRKRDSNQELDDVNLPSYNFFINRSLPESFEFQDSLIDSSRVVLDFFFFFVIYDLCIL</sequence>
<accession>A0ACB9DIM6</accession>
<reference evidence="2" key="1">
    <citation type="journal article" date="2022" name="Mol. Ecol. Resour.">
        <title>The genomes of chicory, endive, great burdock and yacon provide insights into Asteraceae palaeo-polyploidization history and plant inulin production.</title>
        <authorList>
            <person name="Fan W."/>
            <person name="Wang S."/>
            <person name="Wang H."/>
            <person name="Wang A."/>
            <person name="Jiang F."/>
            <person name="Liu H."/>
            <person name="Zhao H."/>
            <person name="Xu D."/>
            <person name="Zhang Y."/>
        </authorList>
    </citation>
    <scope>NUCLEOTIDE SEQUENCE [LARGE SCALE GENOMIC DNA]</scope>
    <source>
        <strain evidence="2">cv. Niubang</strain>
    </source>
</reference>
<evidence type="ECO:0000313" key="2">
    <source>
        <dbReference type="Proteomes" id="UP001055879"/>
    </source>
</evidence>
<comment type="caution">
    <text evidence="1">The sequence shown here is derived from an EMBL/GenBank/DDBJ whole genome shotgun (WGS) entry which is preliminary data.</text>
</comment>
<reference evidence="1 2" key="2">
    <citation type="journal article" date="2022" name="Mol. Ecol. Resour.">
        <title>The genomes of chicory, endive, great burdock and yacon provide insights into Asteraceae paleo-polyploidization history and plant inulin production.</title>
        <authorList>
            <person name="Fan W."/>
            <person name="Wang S."/>
            <person name="Wang H."/>
            <person name="Wang A."/>
            <person name="Jiang F."/>
            <person name="Liu H."/>
            <person name="Zhao H."/>
            <person name="Xu D."/>
            <person name="Zhang Y."/>
        </authorList>
    </citation>
    <scope>NUCLEOTIDE SEQUENCE [LARGE SCALE GENOMIC DNA]</scope>
    <source>
        <strain evidence="2">cv. Niubang</strain>
    </source>
</reference>
<gene>
    <name evidence="1" type="ORF">L6452_08759</name>
</gene>
<keyword evidence="2" id="KW-1185">Reference proteome</keyword>
<dbReference type="Proteomes" id="UP001055879">
    <property type="component" value="Linkage Group LG03"/>
</dbReference>
<organism evidence="1 2">
    <name type="scientific">Arctium lappa</name>
    <name type="common">Greater burdock</name>
    <name type="synonym">Lappa major</name>
    <dbReference type="NCBI Taxonomy" id="4217"/>
    <lineage>
        <taxon>Eukaryota</taxon>
        <taxon>Viridiplantae</taxon>
        <taxon>Streptophyta</taxon>
        <taxon>Embryophyta</taxon>
        <taxon>Tracheophyta</taxon>
        <taxon>Spermatophyta</taxon>
        <taxon>Magnoliopsida</taxon>
        <taxon>eudicotyledons</taxon>
        <taxon>Gunneridae</taxon>
        <taxon>Pentapetalae</taxon>
        <taxon>asterids</taxon>
        <taxon>campanulids</taxon>
        <taxon>Asterales</taxon>
        <taxon>Asteraceae</taxon>
        <taxon>Carduoideae</taxon>
        <taxon>Cardueae</taxon>
        <taxon>Arctiinae</taxon>
        <taxon>Arctium</taxon>
    </lineage>
</organism>
<proteinExistence type="predicted"/>
<dbReference type="EMBL" id="CM042049">
    <property type="protein sequence ID" value="KAI3746331.1"/>
    <property type="molecule type" value="Genomic_DNA"/>
</dbReference>